<accession>A0ABV7XAX5</accession>
<keyword evidence="1" id="KW-0812">Transmembrane</keyword>
<proteinExistence type="predicted"/>
<gene>
    <name evidence="2" type="ORF">ACFOMD_08440</name>
</gene>
<keyword evidence="3" id="KW-1185">Reference proteome</keyword>
<feature type="transmembrane region" description="Helical" evidence="1">
    <location>
        <begin position="59"/>
        <end position="82"/>
    </location>
</feature>
<name>A0ABV7XAX5_9SPHN</name>
<sequence length="146" mass="15385">MNYKRLIGGFVAAVLATIIIASVIHSHFTIQGLRAVGAEIGPGDAWKLAWGDLIGLAPTLGAVIAIALLVGFLVAAIVLRFVKLPRWVGYAVAGKAAMITALWLMYLNFDITPIGSARTTEGLIALGLAGAIGGLLFTWFTRPQKV</sequence>
<organism evidence="2 3">
    <name type="scientific">Sphingoaurantiacus capsulatus</name>
    <dbReference type="NCBI Taxonomy" id="1771310"/>
    <lineage>
        <taxon>Bacteria</taxon>
        <taxon>Pseudomonadati</taxon>
        <taxon>Pseudomonadota</taxon>
        <taxon>Alphaproteobacteria</taxon>
        <taxon>Sphingomonadales</taxon>
        <taxon>Sphingosinicellaceae</taxon>
        <taxon>Sphingoaurantiacus</taxon>
    </lineage>
</organism>
<feature type="transmembrane region" description="Helical" evidence="1">
    <location>
        <begin position="122"/>
        <end position="140"/>
    </location>
</feature>
<dbReference type="Proteomes" id="UP001595615">
    <property type="component" value="Unassembled WGS sequence"/>
</dbReference>
<protein>
    <submittedName>
        <fullName evidence="2">Uncharacterized protein</fullName>
    </submittedName>
</protein>
<keyword evidence="1" id="KW-1133">Transmembrane helix</keyword>
<dbReference type="RefSeq" id="WP_380859794.1">
    <property type="nucleotide sequence ID" value="NZ_JBHRXV010000006.1"/>
</dbReference>
<comment type="caution">
    <text evidence="2">The sequence shown here is derived from an EMBL/GenBank/DDBJ whole genome shotgun (WGS) entry which is preliminary data.</text>
</comment>
<evidence type="ECO:0000313" key="2">
    <source>
        <dbReference type="EMBL" id="MFC3712595.1"/>
    </source>
</evidence>
<evidence type="ECO:0000313" key="3">
    <source>
        <dbReference type="Proteomes" id="UP001595615"/>
    </source>
</evidence>
<feature type="transmembrane region" description="Helical" evidence="1">
    <location>
        <begin position="87"/>
        <end position="107"/>
    </location>
</feature>
<reference evidence="3" key="1">
    <citation type="journal article" date="2019" name="Int. J. Syst. Evol. Microbiol.">
        <title>The Global Catalogue of Microorganisms (GCM) 10K type strain sequencing project: providing services to taxonomists for standard genome sequencing and annotation.</title>
        <authorList>
            <consortium name="The Broad Institute Genomics Platform"/>
            <consortium name="The Broad Institute Genome Sequencing Center for Infectious Disease"/>
            <person name="Wu L."/>
            <person name="Ma J."/>
        </authorList>
    </citation>
    <scope>NUCLEOTIDE SEQUENCE [LARGE SCALE GENOMIC DNA]</scope>
    <source>
        <strain evidence="3">KCTC 42644</strain>
    </source>
</reference>
<dbReference type="EMBL" id="JBHRXV010000006">
    <property type="protein sequence ID" value="MFC3712595.1"/>
    <property type="molecule type" value="Genomic_DNA"/>
</dbReference>
<evidence type="ECO:0000256" key="1">
    <source>
        <dbReference type="SAM" id="Phobius"/>
    </source>
</evidence>
<keyword evidence="1" id="KW-0472">Membrane</keyword>